<keyword evidence="1" id="KW-0802">TPR repeat</keyword>
<gene>
    <name evidence="4" type="ORF">EHT25_26120</name>
</gene>
<dbReference type="RefSeq" id="WP_124878151.1">
    <property type="nucleotide sequence ID" value="NZ_RQJO01000011.1"/>
</dbReference>
<accession>A0A3P1BGJ7</accession>
<feature type="repeat" description="TPR" evidence="1">
    <location>
        <begin position="167"/>
        <end position="200"/>
    </location>
</feature>
<dbReference type="SUPFAM" id="SSF52129">
    <property type="entry name" value="Caspase-like"/>
    <property type="match status" value="1"/>
</dbReference>
<feature type="signal peptide" evidence="2">
    <location>
        <begin position="1"/>
        <end position="23"/>
    </location>
</feature>
<feature type="chain" id="PRO_5018127661" evidence="2">
    <location>
        <begin position="24"/>
        <end position="523"/>
    </location>
</feature>
<dbReference type="GO" id="GO:0006508">
    <property type="term" value="P:proteolysis"/>
    <property type="evidence" value="ECO:0007669"/>
    <property type="project" value="InterPro"/>
</dbReference>
<dbReference type="PROSITE" id="PS50005">
    <property type="entry name" value="TPR"/>
    <property type="match status" value="3"/>
</dbReference>
<dbReference type="SUPFAM" id="SSF48452">
    <property type="entry name" value="TPR-like"/>
    <property type="match status" value="1"/>
</dbReference>
<dbReference type="InterPro" id="IPR001309">
    <property type="entry name" value="Pept_C14_p20"/>
</dbReference>
<dbReference type="EMBL" id="RQJO01000011">
    <property type="protein sequence ID" value="RRB00102.1"/>
    <property type="molecule type" value="Genomic_DNA"/>
</dbReference>
<dbReference type="InterPro" id="IPR019734">
    <property type="entry name" value="TPR_rpt"/>
</dbReference>
<dbReference type="PROSITE" id="PS50208">
    <property type="entry name" value="CASPASE_P20"/>
    <property type="match status" value="1"/>
</dbReference>
<evidence type="ECO:0000259" key="3">
    <source>
        <dbReference type="PROSITE" id="PS50208"/>
    </source>
</evidence>
<feature type="repeat" description="TPR" evidence="1">
    <location>
        <begin position="202"/>
        <end position="235"/>
    </location>
</feature>
<dbReference type="Pfam" id="PF13424">
    <property type="entry name" value="TPR_12"/>
    <property type="match status" value="1"/>
</dbReference>
<evidence type="ECO:0000256" key="2">
    <source>
        <dbReference type="SAM" id="SignalP"/>
    </source>
</evidence>
<evidence type="ECO:0000313" key="4">
    <source>
        <dbReference type="EMBL" id="RRB00102.1"/>
    </source>
</evidence>
<dbReference type="OrthoDB" id="9812126at2"/>
<dbReference type="AlphaFoldDB" id="A0A3P1BGJ7"/>
<keyword evidence="5" id="KW-1185">Reference proteome</keyword>
<dbReference type="Gene3D" id="3.40.50.1460">
    <property type="match status" value="1"/>
</dbReference>
<dbReference type="PANTHER" id="PTHR22576">
    <property type="entry name" value="MUCOSA ASSOCIATED LYMPHOID TISSUE LYMPHOMA TRANSLOCATION PROTEIN 1/PARACASPASE"/>
    <property type="match status" value="1"/>
</dbReference>
<evidence type="ECO:0000313" key="5">
    <source>
        <dbReference type="Proteomes" id="UP000271925"/>
    </source>
</evidence>
<feature type="domain" description="Caspase family p20" evidence="3">
    <location>
        <begin position="265"/>
        <end position="396"/>
    </location>
</feature>
<dbReference type="InterPro" id="IPR029030">
    <property type="entry name" value="Caspase-like_dom_sf"/>
</dbReference>
<feature type="repeat" description="TPR" evidence="1">
    <location>
        <begin position="99"/>
        <end position="132"/>
    </location>
</feature>
<dbReference type="GO" id="GO:0004197">
    <property type="term" value="F:cysteine-type endopeptidase activity"/>
    <property type="evidence" value="ECO:0007669"/>
    <property type="project" value="InterPro"/>
</dbReference>
<sequence length="523" mass="58536">MKSLRNTILLAALVSLSLSFLQAQSTRTAQQWMDLADQETDPQKALAYYKEVLKIQPDGPTAAEAYNGCAVMRSGPTVKAYREALEDIEQAIRRNEGPAKYYAQRAYIYVQLSEYDRAARDYEQAIRRAPAKADYYSGLSYCQTKHGRFDEAETTAQKGIDLDAKSPYAYRNRGRARLRKGQIDVAIADFQTSLQLKHGQLFRVYCDLGEAYEQKGDSQQALKYYQQALDRDPDFADALVGKRQLEQKLKTGGGASILPASNFTGRRVALVLGNSGYQYINSLDGQPANDARSMEKRLTELGFETVLAVDLARDATEKMLREFYAKASKADVVLVFYAGHGVQHHGENYLLPIDIQLKKAEDIELQAFSVTNLIDALQKQEPRYCIFIIDACRDDPFSKPAGTVAPVGANNPDKEKHRSVALPKGIEQPKPGQGMARGFRPIHVESRIRNCYVALATAPGATARNGPNQNGYYTSALLTHLKKGRRIDDVFRDVRSEVVKQTQKSGFSQQPEYIDRTVEYLIL</sequence>
<dbReference type="PROSITE" id="PS50293">
    <property type="entry name" value="TPR_REGION"/>
    <property type="match status" value="1"/>
</dbReference>
<dbReference type="Proteomes" id="UP000271925">
    <property type="component" value="Unassembled WGS sequence"/>
</dbReference>
<dbReference type="Gene3D" id="1.25.40.10">
    <property type="entry name" value="Tetratricopeptide repeat domain"/>
    <property type="match status" value="3"/>
</dbReference>
<dbReference type="Pfam" id="PF13432">
    <property type="entry name" value="TPR_16"/>
    <property type="match status" value="1"/>
</dbReference>
<comment type="caution">
    <text evidence="4">The sequence shown here is derived from an EMBL/GenBank/DDBJ whole genome shotgun (WGS) entry which is preliminary data.</text>
</comment>
<dbReference type="InterPro" id="IPR011990">
    <property type="entry name" value="TPR-like_helical_dom_sf"/>
</dbReference>
<proteinExistence type="predicted"/>
<dbReference type="InterPro" id="IPR011600">
    <property type="entry name" value="Pept_C14_caspase"/>
</dbReference>
<reference evidence="4 5" key="1">
    <citation type="submission" date="2018-11" db="EMBL/GenBank/DDBJ databases">
        <authorList>
            <person name="Zhou Z."/>
            <person name="Wang G."/>
        </authorList>
    </citation>
    <scope>NUCLEOTIDE SEQUENCE [LARGE SCALE GENOMIC DNA]</scope>
    <source>
        <strain evidence="4 5">KCTC52004</strain>
    </source>
</reference>
<protein>
    <submittedName>
        <fullName evidence="4">Tetratricopeptide repeat protein</fullName>
    </submittedName>
</protein>
<dbReference type="Pfam" id="PF00656">
    <property type="entry name" value="Peptidase_C14"/>
    <property type="match status" value="1"/>
</dbReference>
<organism evidence="4 5">
    <name type="scientific">Larkinella rosea</name>
    <dbReference type="NCBI Taxonomy" id="2025312"/>
    <lineage>
        <taxon>Bacteria</taxon>
        <taxon>Pseudomonadati</taxon>
        <taxon>Bacteroidota</taxon>
        <taxon>Cytophagia</taxon>
        <taxon>Cytophagales</taxon>
        <taxon>Spirosomataceae</taxon>
        <taxon>Larkinella</taxon>
    </lineage>
</organism>
<evidence type="ECO:0000256" key="1">
    <source>
        <dbReference type="PROSITE-ProRule" id="PRU00339"/>
    </source>
</evidence>
<dbReference type="InterPro" id="IPR052039">
    <property type="entry name" value="Caspase-related_regulators"/>
</dbReference>
<name>A0A3P1BGJ7_9BACT</name>
<dbReference type="PANTHER" id="PTHR22576:SF37">
    <property type="entry name" value="MUCOSA-ASSOCIATED LYMPHOID TISSUE LYMPHOMA TRANSLOCATION PROTEIN 1"/>
    <property type="match status" value="1"/>
</dbReference>
<dbReference type="SMART" id="SM00028">
    <property type="entry name" value="TPR"/>
    <property type="match status" value="6"/>
</dbReference>
<keyword evidence="2" id="KW-0732">Signal</keyword>